<evidence type="ECO:0000256" key="1">
    <source>
        <dbReference type="SAM" id="SignalP"/>
    </source>
</evidence>
<protein>
    <recommendedName>
        <fullName evidence="4">Lipoprotein</fullName>
    </recommendedName>
</protein>
<dbReference type="Proteomes" id="UP000325797">
    <property type="component" value="Chromosome"/>
</dbReference>
<sequence>MGIGKRTAARSGAKGLAVILALSVAAGDACAGESVDFGLGACPQVTGNLVIDRPDQTITMHLTTWTDRADSSHIQLVARSDWVEIVSDRNGGYRTEARMLFEQTLLADMQGYPVQSSIHMLKDVEVVRASSGGKPLTPSQTEDLRSALSKVMTNETGDMSQASGTGLWPHLLKDGIEEGKLYRATQLDLVLIYLNGLRAGALSKPPSQRTDEEAAAAAAADPAELRRLAISFCRSSPLEYPCLMQSRYQVTKSERAGRWDIVTNSTILPTGATPLRVRTEVEIDQRLCVYKMHAENLSEGDAAKAVFRAILFEPD</sequence>
<evidence type="ECO:0008006" key="4">
    <source>
        <dbReference type="Google" id="ProtNLM"/>
    </source>
</evidence>
<evidence type="ECO:0000313" key="3">
    <source>
        <dbReference type="Proteomes" id="UP000325797"/>
    </source>
</evidence>
<dbReference type="AlphaFoldDB" id="A0A5J6N821"/>
<accession>A0A5J6N821</accession>
<name>A0A5J6N821_9PROT</name>
<dbReference type="KEGG" id="hadh:FRZ61_50390"/>
<dbReference type="EMBL" id="CP042582">
    <property type="protein sequence ID" value="QEX25093.1"/>
    <property type="molecule type" value="Genomic_DNA"/>
</dbReference>
<reference evidence="2 3" key="1">
    <citation type="submission" date="2019-08" db="EMBL/GenBank/DDBJ databases">
        <title>Hyperibacter terrae gen. nov., sp. nov. and Hyperibacter viscosus sp. nov., two new members in the family Rhodospirillaceae isolated from the rhizosphere of Hypericum perforatum.</title>
        <authorList>
            <person name="Noviana Z."/>
        </authorList>
    </citation>
    <scope>NUCLEOTIDE SEQUENCE [LARGE SCALE GENOMIC DNA]</scope>
    <source>
        <strain evidence="2 3">R5959</strain>
    </source>
</reference>
<dbReference type="RefSeq" id="WP_151120381.1">
    <property type="nucleotide sequence ID" value="NZ_CP042582.1"/>
</dbReference>
<organism evidence="2 3">
    <name type="scientific">Hypericibacter adhaerens</name>
    <dbReference type="NCBI Taxonomy" id="2602016"/>
    <lineage>
        <taxon>Bacteria</taxon>
        <taxon>Pseudomonadati</taxon>
        <taxon>Pseudomonadota</taxon>
        <taxon>Alphaproteobacteria</taxon>
        <taxon>Rhodospirillales</taxon>
        <taxon>Dongiaceae</taxon>
        <taxon>Hypericibacter</taxon>
    </lineage>
</organism>
<evidence type="ECO:0000313" key="2">
    <source>
        <dbReference type="EMBL" id="QEX25093.1"/>
    </source>
</evidence>
<keyword evidence="1" id="KW-0732">Signal</keyword>
<keyword evidence="3" id="KW-1185">Reference proteome</keyword>
<feature type="signal peptide" evidence="1">
    <location>
        <begin position="1"/>
        <end position="31"/>
    </location>
</feature>
<proteinExistence type="predicted"/>
<gene>
    <name evidence="2" type="ORF">FRZ61_50390</name>
</gene>
<feature type="chain" id="PRO_5023838097" description="Lipoprotein" evidence="1">
    <location>
        <begin position="32"/>
        <end position="315"/>
    </location>
</feature>